<dbReference type="PANTHER" id="PTHR13900">
    <property type="entry name" value="TRANSCRIPTION INITIATION FACTOR TFIID"/>
    <property type="match status" value="1"/>
</dbReference>
<dbReference type="InterPro" id="IPR022591">
    <property type="entry name" value="TAF1_HAT_dom"/>
</dbReference>
<feature type="domain" description="Transcription initiation factor TFIID subunit 1 histone acetyltransferase" evidence="3">
    <location>
        <begin position="1"/>
        <end position="95"/>
    </location>
</feature>
<keyword evidence="2" id="KW-0539">Nucleus</keyword>
<keyword evidence="5" id="KW-1185">Reference proteome</keyword>
<dbReference type="GO" id="GO:0016251">
    <property type="term" value="F:RNA polymerase II general transcription initiation factor activity"/>
    <property type="evidence" value="ECO:0007669"/>
    <property type="project" value="InterPro"/>
</dbReference>
<comment type="subcellular location">
    <subcellularLocation>
        <location evidence="1">Nucleus</location>
    </subcellularLocation>
</comment>
<dbReference type="GO" id="GO:0004402">
    <property type="term" value="F:histone acetyltransferase activity"/>
    <property type="evidence" value="ECO:0007669"/>
    <property type="project" value="InterPro"/>
</dbReference>
<gene>
    <name evidence="4" type="ORF">LWI28_001710</name>
</gene>
<dbReference type="GO" id="GO:0017025">
    <property type="term" value="F:TBP-class protein binding"/>
    <property type="evidence" value="ECO:0007669"/>
    <property type="project" value="InterPro"/>
</dbReference>
<dbReference type="Pfam" id="PF12157">
    <property type="entry name" value="DUF3591"/>
    <property type="match status" value="1"/>
</dbReference>
<comment type="caution">
    <text evidence="4">The sequence shown here is derived from an EMBL/GenBank/DDBJ whole genome shotgun (WGS) entry which is preliminary data.</text>
</comment>
<dbReference type="AlphaFoldDB" id="A0AAD5JCY3"/>
<accession>A0AAD5JCY3</accession>
<dbReference type="InterPro" id="IPR040240">
    <property type="entry name" value="TAF1"/>
</dbReference>
<dbReference type="GO" id="GO:0051123">
    <property type="term" value="P:RNA polymerase II preinitiation complex assembly"/>
    <property type="evidence" value="ECO:0007669"/>
    <property type="project" value="TreeGrafter"/>
</dbReference>
<evidence type="ECO:0000256" key="2">
    <source>
        <dbReference type="ARBA" id="ARBA00023242"/>
    </source>
</evidence>
<dbReference type="EMBL" id="JAJSOW010000003">
    <property type="protein sequence ID" value="KAI9193955.1"/>
    <property type="molecule type" value="Genomic_DNA"/>
</dbReference>
<reference evidence="4" key="2">
    <citation type="submission" date="2023-02" db="EMBL/GenBank/DDBJ databases">
        <authorList>
            <person name="Swenson N.G."/>
            <person name="Wegrzyn J.L."/>
            <person name="Mcevoy S.L."/>
        </authorList>
    </citation>
    <scope>NUCLEOTIDE SEQUENCE</scope>
    <source>
        <strain evidence="4">91603</strain>
        <tissue evidence="4">Leaf</tissue>
    </source>
</reference>
<evidence type="ECO:0000256" key="1">
    <source>
        <dbReference type="ARBA" id="ARBA00004123"/>
    </source>
</evidence>
<name>A0AAD5JCY3_ACENE</name>
<evidence type="ECO:0000313" key="4">
    <source>
        <dbReference type="EMBL" id="KAI9193955.1"/>
    </source>
</evidence>
<dbReference type="PANTHER" id="PTHR13900:SF0">
    <property type="entry name" value="TRANSCRIPTION INITIATION FACTOR TFIID SUBUNIT 1"/>
    <property type="match status" value="1"/>
</dbReference>
<evidence type="ECO:0000259" key="3">
    <source>
        <dbReference type="Pfam" id="PF12157"/>
    </source>
</evidence>
<dbReference type="Proteomes" id="UP001064489">
    <property type="component" value="Chromosome 1"/>
</dbReference>
<evidence type="ECO:0000313" key="5">
    <source>
        <dbReference type="Proteomes" id="UP001064489"/>
    </source>
</evidence>
<reference evidence="4" key="1">
    <citation type="journal article" date="2022" name="Plant J.">
        <title>Strategies of tolerance reflected in two North American maple genomes.</title>
        <authorList>
            <person name="McEvoy S.L."/>
            <person name="Sezen U.U."/>
            <person name="Trouern-Trend A."/>
            <person name="McMahon S.M."/>
            <person name="Schaberg P.G."/>
            <person name="Yang J."/>
            <person name="Wegrzyn J.L."/>
            <person name="Swenson N.G."/>
        </authorList>
    </citation>
    <scope>NUCLEOTIDE SEQUENCE</scope>
    <source>
        <strain evidence="4">91603</strain>
    </source>
</reference>
<dbReference type="GO" id="GO:0005669">
    <property type="term" value="C:transcription factor TFIID complex"/>
    <property type="evidence" value="ECO:0007669"/>
    <property type="project" value="InterPro"/>
</dbReference>
<organism evidence="4 5">
    <name type="scientific">Acer negundo</name>
    <name type="common">Box elder</name>
    <dbReference type="NCBI Taxonomy" id="4023"/>
    <lineage>
        <taxon>Eukaryota</taxon>
        <taxon>Viridiplantae</taxon>
        <taxon>Streptophyta</taxon>
        <taxon>Embryophyta</taxon>
        <taxon>Tracheophyta</taxon>
        <taxon>Spermatophyta</taxon>
        <taxon>Magnoliopsida</taxon>
        <taxon>eudicotyledons</taxon>
        <taxon>Gunneridae</taxon>
        <taxon>Pentapetalae</taxon>
        <taxon>rosids</taxon>
        <taxon>malvids</taxon>
        <taxon>Sapindales</taxon>
        <taxon>Sapindaceae</taxon>
        <taxon>Hippocastanoideae</taxon>
        <taxon>Acereae</taxon>
        <taxon>Acer</taxon>
    </lineage>
</organism>
<proteinExistence type="predicted"/>
<protein>
    <recommendedName>
        <fullName evidence="3">Transcription initiation factor TFIID subunit 1 histone acetyltransferase domain-containing protein</fullName>
    </recommendedName>
</protein>
<sequence>MYRAPIFPHKVASTDYLLVRSAKGKISIRRIDKIAVVGQQVPLMEVMSPGSKNLQNYNINRLLVYVFREFSAAGKRGLPPSIGVHELSAQFPNLQKQ</sequence>